<feature type="domain" description="Small ribosomal subunit protein mS41 SAM" evidence="1">
    <location>
        <begin position="79"/>
        <end position="122"/>
    </location>
</feature>
<organism evidence="2">
    <name type="scientific">Ostreococcus tauri</name>
    <name type="common">Marine green alga</name>
    <dbReference type="NCBI Taxonomy" id="70448"/>
    <lineage>
        <taxon>Eukaryota</taxon>
        <taxon>Viridiplantae</taxon>
        <taxon>Chlorophyta</taxon>
        <taxon>Mamiellophyceae</taxon>
        <taxon>Mamiellales</taxon>
        <taxon>Bathycoccaceae</taxon>
        <taxon>Ostreococcus</taxon>
    </lineage>
</organism>
<gene>
    <name evidence="2" type="ORF">BE221DRAFT_81675</name>
</gene>
<dbReference type="RefSeq" id="XP_003079069.2">
    <property type="nucleotide sequence ID" value="XM_003079021.2"/>
</dbReference>
<evidence type="ECO:0000313" key="2">
    <source>
        <dbReference type="EMBL" id="OUS43148.1"/>
    </source>
</evidence>
<name>A0A1Y5I0T6_OSTTA</name>
<dbReference type="Proteomes" id="UP000195557">
    <property type="component" value="Unassembled WGS sequence"/>
</dbReference>
<accession>A0A1Y5I0T6</accession>
<dbReference type="KEGG" id="ota:OT_ostta04g05350"/>
<proteinExistence type="predicted"/>
<dbReference type="EMBL" id="KZ155835">
    <property type="protein sequence ID" value="OUS43148.1"/>
    <property type="molecule type" value="Genomic_DNA"/>
</dbReference>
<reference evidence="2" key="1">
    <citation type="submission" date="2017-04" db="EMBL/GenBank/DDBJ databases">
        <title>Population genomics of picophytoplankton unveils novel chromosome hypervariability.</title>
        <authorList>
            <consortium name="DOE Joint Genome Institute"/>
            <person name="Blanc-Mathieu R."/>
            <person name="Krasovec M."/>
            <person name="Hebrard M."/>
            <person name="Yau S."/>
            <person name="Desgranges E."/>
            <person name="Martin J."/>
            <person name="Schackwitz W."/>
            <person name="Kuo A."/>
            <person name="Salin G."/>
            <person name="Donnadieu C."/>
            <person name="Desdevises Y."/>
            <person name="Sanchez-Ferandin S."/>
            <person name="Moreau H."/>
            <person name="Rivals E."/>
            <person name="Grigoriev I.V."/>
            <person name="Grimsley N."/>
            <person name="Eyre-Walker A."/>
            <person name="Piganeau G."/>
        </authorList>
    </citation>
    <scope>NUCLEOTIDE SEQUENCE [LARGE SCALE GENOMIC DNA]</scope>
    <source>
        <strain evidence="2">RCC 1115</strain>
    </source>
</reference>
<dbReference type="AlphaFoldDB" id="A0A1Y5I0T6"/>
<dbReference type="Pfam" id="PF09597">
    <property type="entry name" value="SAM_Ribosomal_mS41"/>
    <property type="match status" value="1"/>
</dbReference>
<evidence type="ECO:0000259" key="1">
    <source>
        <dbReference type="Pfam" id="PF09597"/>
    </source>
</evidence>
<sequence length="126" mass="13650">MFIALSRRTEFVRAIATSVNTCASAPPFVRAVHGGVLLARSDDAESQAGETSSSSSEVTIDATADASLMALLRASDLDEKHAEKFGTFERALGAKTETLKKYGLGTKERKRLLRASERYRTGLLKL</sequence>
<dbReference type="InterPro" id="IPR019083">
    <property type="entry name" value="SAM_Ribosomal_mS41"/>
</dbReference>
<protein>
    <recommendedName>
        <fullName evidence="1">Small ribosomal subunit protein mS41 SAM domain-containing protein</fullName>
    </recommendedName>
</protein>